<evidence type="ECO:0008006" key="10">
    <source>
        <dbReference type="Google" id="ProtNLM"/>
    </source>
</evidence>
<proteinExistence type="inferred from homology"/>
<evidence type="ECO:0000256" key="4">
    <source>
        <dbReference type="ARBA" id="ARBA00022490"/>
    </source>
</evidence>
<dbReference type="InterPro" id="IPR007135">
    <property type="entry name" value="Atg3/Atg10"/>
</dbReference>
<reference evidence="9" key="1">
    <citation type="submission" date="2021-01" db="EMBL/GenBank/DDBJ databases">
        <authorList>
            <person name="Corre E."/>
            <person name="Pelletier E."/>
            <person name="Niang G."/>
            <person name="Scheremetjew M."/>
            <person name="Finn R."/>
            <person name="Kale V."/>
            <person name="Holt S."/>
            <person name="Cochrane G."/>
            <person name="Meng A."/>
            <person name="Brown T."/>
            <person name="Cohen L."/>
        </authorList>
    </citation>
    <scope>NUCLEOTIDE SEQUENCE</scope>
    <source>
        <strain evidence="9">NIES-2562</strain>
    </source>
</reference>
<dbReference type="Pfam" id="PF03987">
    <property type="entry name" value="Autophagy_act_C"/>
    <property type="match status" value="1"/>
</dbReference>
<keyword evidence="4" id="KW-0963">Cytoplasm</keyword>
<feature type="region of interest" description="Disordered" evidence="8">
    <location>
        <begin position="1"/>
        <end position="67"/>
    </location>
</feature>
<dbReference type="PANTHER" id="PTHR12866">
    <property type="entry name" value="UBIQUITIN-LIKE-CONJUGATING ENZYME ATG3"/>
    <property type="match status" value="1"/>
</dbReference>
<evidence type="ECO:0000256" key="6">
    <source>
        <dbReference type="ARBA" id="ARBA00022927"/>
    </source>
</evidence>
<dbReference type="GO" id="GO:0000422">
    <property type="term" value="P:autophagy of mitochondrion"/>
    <property type="evidence" value="ECO:0007669"/>
    <property type="project" value="TreeGrafter"/>
</dbReference>
<dbReference type="GO" id="GO:0044804">
    <property type="term" value="P:nucleophagy"/>
    <property type="evidence" value="ECO:0007669"/>
    <property type="project" value="TreeGrafter"/>
</dbReference>
<dbReference type="AlphaFoldDB" id="A0A7S3DKB0"/>
<dbReference type="GO" id="GO:0015031">
    <property type="term" value="P:protein transport"/>
    <property type="evidence" value="ECO:0007669"/>
    <property type="project" value="UniProtKB-KW"/>
</dbReference>
<evidence type="ECO:0000256" key="2">
    <source>
        <dbReference type="ARBA" id="ARBA00007683"/>
    </source>
</evidence>
<dbReference type="GO" id="GO:0061723">
    <property type="term" value="P:glycophagy"/>
    <property type="evidence" value="ECO:0007669"/>
    <property type="project" value="TreeGrafter"/>
</dbReference>
<feature type="compositionally biased region" description="Acidic residues" evidence="8">
    <location>
        <begin position="1"/>
        <end position="17"/>
    </location>
</feature>
<keyword evidence="6" id="KW-0653">Protein transport</keyword>
<evidence type="ECO:0000256" key="5">
    <source>
        <dbReference type="ARBA" id="ARBA00022786"/>
    </source>
</evidence>
<gene>
    <name evidence="9" type="ORF">PBIL07802_LOCUS22883</name>
</gene>
<name>A0A7S3DKB0_9EUKA</name>
<dbReference type="GO" id="GO:0005829">
    <property type="term" value="C:cytosol"/>
    <property type="evidence" value="ECO:0007669"/>
    <property type="project" value="TreeGrafter"/>
</dbReference>
<dbReference type="GO" id="GO:0019776">
    <property type="term" value="F:Atg8-family ligase activity"/>
    <property type="evidence" value="ECO:0007669"/>
    <property type="project" value="TreeGrafter"/>
</dbReference>
<dbReference type="EMBL" id="HBIB01035248">
    <property type="protein sequence ID" value="CAE0260604.1"/>
    <property type="molecule type" value="Transcribed_RNA"/>
</dbReference>
<evidence type="ECO:0000256" key="8">
    <source>
        <dbReference type="SAM" id="MobiDB-lite"/>
    </source>
</evidence>
<evidence type="ECO:0000256" key="3">
    <source>
        <dbReference type="ARBA" id="ARBA00022448"/>
    </source>
</evidence>
<evidence type="ECO:0000256" key="1">
    <source>
        <dbReference type="ARBA" id="ARBA00004496"/>
    </source>
</evidence>
<dbReference type="GO" id="GO:0000045">
    <property type="term" value="P:autophagosome assembly"/>
    <property type="evidence" value="ECO:0007669"/>
    <property type="project" value="TreeGrafter"/>
</dbReference>
<dbReference type="PANTHER" id="PTHR12866:SF2">
    <property type="entry name" value="UBIQUITIN-LIKE-CONJUGATING ENZYME ATG3"/>
    <property type="match status" value="1"/>
</dbReference>
<feature type="compositionally biased region" description="Acidic residues" evidence="8">
    <location>
        <begin position="29"/>
        <end position="41"/>
    </location>
</feature>
<comment type="similarity">
    <text evidence="2">Belongs to the ATG3 family.</text>
</comment>
<sequence>MTNETDFDVEVEGEEEEHWFTTKEAVPAAEEEIEDLPEDESSVSKAKEEEEVKEEKKEEEEEDLEDLDDLEDLEKLGQLEIEDTTALPAAEASGVKGGEIVRSRTYDLSITYDKYYKVPRLWLMGYDEDGKPLSPEQVFEDIMAEQARKTVTIDPHPHLSGIPQASIHPCRHAAVMKKLVDNLSDGESAPRPDLYLFIFLKFMSSVMPTIDYDFTMDVEG</sequence>
<organism evidence="9">
    <name type="scientific">Palpitomonas bilix</name>
    <dbReference type="NCBI Taxonomy" id="652834"/>
    <lineage>
        <taxon>Eukaryota</taxon>
        <taxon>Eukaryota incertae sedis</taxon>
    </lineage>
</organism>
<dbReference type="GO" id="GO:0000407">
    <property type="term" value="C:phagophore assembly site"/>
    <property type="evidence" value="ECO:0007669"/>
    <property type="project" value="TreeGrafter"/>
</dbReference>
<keyword evidence="5" id="KW-0833">Ubl conjugation pathway</keyword>
<dbReference type="Gene3D" id="3.30.1460.50">
    <property type="match status" value="1"/>
</dbReference>
<evidence type="ECO:0000313" key="9">
    <source>
        <dbReference type="EMBL" id="CAE0260604.1"/>
    </source>
</evidence>
<feature type="compositionally biased region" description="Basic and acidic residues" evidence="8">
    <location>
        <begin position="45"/>
        <end position="56"/>
    </location>
</feature>
<feature type="compositionally biased region" description="Acidic residues" evidence="8">
    <location>
        <begin position="57"/>
        <end position="67"/>
    </location>
</feature>
<comment type="subcellular location">
    <subcellularLocation>
        <location evidence="1">Cytoplasm</location>
    </subcellularLocation>
</comment>
<keyword evidence="3" id="KW-0813">Transport</keyword>
<keyword evidence="7" id="KW-0072">Autophagy</keyword>
<evidence type="ECO:0000256" key="7">
    <source>
        <dbReference type="ARBA" id="ARBA00023006"/>
    </source>
</evidence>
<protein>
    <recommendedName>
        <fullName evidence="10">Autophagy-related protein 3</fullName>
    </recommendedName>
</protein>
<accession>A0A7S3DKB0</accession>